<dbReference type="SUPFAM" id="SSF46785">
    <property type="entry name" value="Winged helix' DNA-binding domain"/>
    <property type="match status" value="1"/>
</dbReference>
<organism evidence="1 2">
    <name type="scientific">Acidicapsa dinghuensis</name>
    <dbReference type="NCBI Taxonomy" id="2218256"/>
    <lineage>
        <taxon>Bacteria</taxon>
        <taxon>Pseudomonadati</taxon>
        <taxon>Acidobacteriota</taxon>
        <taxon>Terriglobia</taxon>
        <taxon>Terriglobales</taxon>
        <taxon>Acidobacteriaceae</taxon>
        <taxon>Acidicapsa</taxon>
    </lineage>
</organism>
<name>A0ABW1EI71_9BACT</name>
<dbReference type="EMBL" id="JBHSPH010000005">
    <property type="protein sequence ID" value="MFC5863551.1"/>
    <property type="molecule type" value="Genomic_DNA"/>
</dbReference>
<reference evidence="2" key="1">
    <citation type="journal article" date="2019" name="Int. J. Syst. Evol. Microbiol.">
        <title>The Global Catalogue of Microorganisms (GCM) 10K type strain sequencing project: providing services to taxonomists for standard genome sequencing and annotation.</title>
        <authorList>
            <consortium name="The Broad Institute Genomics Platform"/>
            <consortium name="The Broad Institute Genome Sequencing Center for Infectious Disease"/>
            <person name="Wu L."/>
            <person name="Ma J."/>
        </authorList>
    </citation>
    <scope>NUCLEOTIDE SEQUENCE [LARGE SCALE GENOMIC DNA]</scope>
    <source>
        <strain evidence="2">JCM 4087</strain>
    </source>
</reference>
<protein>
    <recommendedName>
        <fullName evidence="3">MarR family transcriptional regulator</fullName>
    </recommendedName>
</protein>
<sequence length="379" mass="42038">MAVPHRSHAVERPLTALLSYALVAFTIEFDNEAEHRLPHATTLYGRTPGALAAPWLASLAMWTNCMQHLQEGPITVAELERRARTPANLPGMVRWGYIRIQPAPSDARPKPPRSEWLITLKPGGQLAIEIWRPLQAEIEDRWRNRFGADLYSGLRQSLAAIVSRFDPALPDCMPILKFGLFCYEGRRPAKKSRVTASAQKIDPEKLPLSALLAKPLLSLAIDYETGSPVSMAIAANILRLVPDQGLRLKDLPALSGVSKESIAMAMTFLKARGMAIEAPESPGSRFRAITLTDLGRALRDEQPHRLREIEHSWEQKFGEPLKTLREQLREITGDGTAHSSPLFLGLKPYLGGWRSKALTPAVLPNFPMVLHRGGWPDGS</sequence>
<dbReference type="InterPro" id="IPR036388">
    <property type="entry name" value="WH-like_DNA-bd_sf"/>
</dbReference>
<gene>
    <name evidence="1" type="ORF">ACFPT7_14690</name>
</gene>
<proteinExistence type="predicted"/>
<dbReference type="Gene3D" id="1.10.10.10">
    <property type="entry name" value="Winged helix-like DNA-binding domain superfamily/Winged helix DNA-binding domain"/>
    <property type="match status" value="1"/>
</dbReference>
<dbReference type="InterPro" id="IPR036390">
    <property type="entry name" value="WH_DNA-bd_sf"/>
</dbReference>
<accession>A0ABW1EI71</accession>
<keyword evidence="2" id="KW-1185">Reference proteome</keyword>
<evidence type="ECO:0000313" key="1">
    <source>
        <dbReference type="EMBL" id="MFC5863551.1"/>
    </source>
</evidence>
<comment type="caution">
    <text evidence="1">The sequence shown here is derived from an EMBL/GenBank/DDBJ whole genome shotgun (WGS) entry which is preliminary data.</text>
</comment>
<evidence type="ECO:0008006" key="3">
    <source>
        <dbReference type="Google" id="ProtNLM"/>
    </source>
</evidence>
<dbReference type="RefSeq" id="WP_263340259.1">
    <property type="nucleotide sequence ID" value="NZ_JAGSYH010000005.1"/>
</dbReference>
<dbReference type="Proteomes" id="UP001596091">
    <property type="component" value="Unassembled WGS sequence"/>
</dbReference>
<evidence type="ECO:0000313" key="2">
    <source>
        <dbReference type="Proteomes" id="UP001596091"/>
    </source>
</evidence>